<evidence type="ECO:0000313" key="1">
    <source>
        <dbReference type="EMBL" id="GFG56421.1"/>
    </source>
</evidence>
<gene>
    <name evidence="1" type="ORF">MMUR_05570</name>
</gene>
<sequence>MAQLDCKQQCTFCRNYEAPTHAPTLTDRLDAAVTGIDSIRTDLNAVIRELSDDTPMFVIVDIVNALYNLRNASVVLDKATDALEVDAEAVLR</sequence>
<dbReference type="RefSeq" id="WP_193488063.1">
    <property type="nucleotide sequence ID" value="NZ_BAAAMC010000028.1"/>
</dbReference>
<name>A0A7I9WF90_9MYCO</name>
<dbReference type="AlphaFoldDB" id="A0A7I9WF90"/>
<keyword evidence="2" id="KW-1185">Reference proteome</keyword>
<dbReference type="EMBL" id="BLKT01000003">
    <property type="protein sequence ID" value="GFG56421.1"/>
    <property type="molecule type" value="Genomic_DNA"/>
</dbReference>
<proteinExistence type="predicted"/>
<reference evidence="1 2" key="1">
    <citation type="journal article" date="2019" name="Emerg. Microbes Infect.">
        <title>Comprehensive subspecies identification of 175 nontuberculous mycobacteria species based on 7547 genomic profiles.</title>
        <authorList>
            <person name="Matsumoto Y."/>
            <person name="Kinjo T."/>
            <person name="Motooka D."/>
            <person name="Nabeya D."/>
            <person name="Jung N."/>
            <person name="Uechi K."/>
            <person name="Horii T."/>
            <person name="Iida T."/>
            <person name="Fujita J."/>
            <person name="Nakamura S."/>
        </authorList>
    </citation>
    <scope>NUCLEOTIDE SEQUENCE [LARGE SCALE GENOMIC DNA]</scope>
    <source>
        <strain evidence="1 2">JCM 13392</strain>
    </source>
</reference>
<evidence type="ECO:0000313" key="2">
    <source>
        <dbReference type="Proteomes" id="UP000465241"/>
    </source>
</evidence>
<comment type="caution">
    <text evidence="1">The sequence shown here is derived from an EMBL/GenBank/DDBJ whole genome shotgun (WGS) entry which is preliminary data.</text>
</comment>
<accession>A0A7I9WF90</accession>
<dbReference type="Proteomes" id="UP000465241">
    <property type="component" value="Unassembled WGS sequence"/>
</dbReference>
<protein>
    <submittedName>
        <fullName evidence="1">Uncharacterized protein</fullName>
    </submittedName>
</protein>
<organism evidence="1 2">
    <name type="scientific">Mycolicibacterium murale</name>
    <dbReference type="NCBI Taxonomy" id="182220"/>
    <lineage>
        <taxon>Bacteria</taxon>
        <taxon>Bacillati</taxon>
        <taxon>Actinomycetota</taxon>
        <taxon>Actinomycetes</taxon>
        <taxon>Mycobacteriales</taxon>
        <taxon>Mycobacteriaceae</taxon>
        <taxon>Mycolicibacterium</taxon>
    </lineage>
</organism>